<dbReference type="InterPro" id="IPR013785">
    <property type="entry name" value="Aldolase_TIM"/>
</dbReference>
<dbReference type="PANTHER" id="PTHR11749">
    <property type="entry name" value="RIBULOSE-5-PHOSPHATE-3-EPIMERASE"/>
    <property type="match status" value="1"/>
</dbReference>
<dbReference type="Gene3D" id="3.20.20.70">
    <property type="entry name" value="Aldolase class I"/>
    <property type="match status" value="1"/>
</dbReference>
<comment type="cofactor">
    <cofactor evidence="5">
        <name>Fe(2+)</name>
        <dbReference type="ChEBI" id="CHEBI:29033"/>
    </cofactor>
</comment>
<comment type="cofactor">
    <cofactor evidence="4">
        <name>Zn(2+)</name>
        <dbReference type="ChEBI" id="CHEBI:29105"/>
    </cofactor>
</comment>
<evidence type="ECO:0000256" key="6">
    <source>
        <dbReference type="ARBA" id="ARBA00009541"/>
    </source>
</evidence>
<proteinExistence type="inferred from homology"/>
<evidence type="ECO:0000256" key="13">
    <source>
        <dbReference type="PIRSR" id="PIRSR001461-2"/>
    </source>
</evidence>
<dbReference type="PROSITE" id="PS01085">
    <property type="entry name" value="RIBUL_P_3_EPIMER_1"/>
    <property type="match status" value="1"/>
</dbReference>
<dbReference type="FunFam" id="3.20.20.70:FF:000004">
    <property type="entry name" value="Ribulose-phosphate 3-epimerase"/>
    <property type="match status" value="1"/>
</dbReference>
<keyword evidence="9 10" id="KW-0413">Isomerase</keyword>
<dbReference type="GO" id="GO:0004750">
    <property type="term" value="F:D-ribulose-phosphate 3-epimerase activity"/>
    <property type="evidence" value="ECO:0007669"/>
    <property type="project" value="UniProtKB-UniRule"/>
</dbReference>
<dbReference type="PROSITE" id="PS01086">
    <property type="entry name" value="RIBUL_P_3_EPIMER_2"/>
    <property type="match status" value="1"/>
</dbReference>
<comment type="cofactor">
    <cofactor evidence="3">
        <name>Co(2+)</name>
        <dbReference type="ChEBI" id="CHEBI:48828"/>
    </cofactor>
</comment>
<evidence type="ECO:0000313" key="16">
    <source>
        <dbReference type="Proteomes" id="UP001431131"/>
    </source>
</evidence>
<keyword evidence="8 10" id="KW-0479">Metal-binding</keyword>
<comment type="cofactor">
    <cofactor evidence="10 13">
        <name>a divalent metal cation</name>
        <dbReference type="ChEBI" id="CHEBI:60240"/>
    </cofactor>
    <text evidence="10 13">Binds 1 divalent metal cation per subunit.</text>
</comment>
<dbReference type="HAMAP" id="MF_02227">
    <property type="entry name" value="RPE"/>
    <property type="match status" value="1"/>
</dbReference>
<evidence type="ECO:0000256" key="5">
    <source>
        <dbReference type="ARBA" id="ARBA00001954"/>
    </source>
</evidence>
<dbReference type="EMBL" id="JAKTTI010000001">
    <property type="protein sequence ID" value="MCH1623827.1"/>
    <property type="molecule type" value="Genomic_DNA"/>
</dbReference>
<dbReference type="GO" id="GO:0006098">
    <property type="term" value="P:pentose-phosphate shunt"/>
    <property type="evidence" value="ECO:0007669"/>
    <property type="project" value="UniProtKB-UniRule"/>
</dbReference>
<evidence type="ECO:0000313" key="15">
    <source>
        <dbReference type="EMBL" id="MCH1623827.1"/>
    </source>
</evidence>
<feature type="binding site" evidence="10 13">
    <location>
        <position position="65"/>
    </location>
    <ligand>
        <name>a divalent metal cation</name>
        <dbReference type="ChEBI" id="CHEBI:60240"/>
    </ligand>
</feature>
<evidence type="ECO:0000256" key="11">
    <source>
        <dbReference type="PIRNR" id="PIRNR001461"/>
    </source>
</evidence>
<dbReference type="NCBIfam" id="NF004076">
    <property type="entry name" value="PRK05581.1-4"/>
    <property type="match status" value="1"/>
</dbReference>
<dbReference type="GO" id="GO:0019323">
    <property type="term" value="P:pentose catabolic process"/>
    <property type="evidence" value="ECO:0007669"/>
    <property type="project" value="UniProtKB-UniRule"/>
</dbReference>
<comment type="pathway">
    <text evidence="10">Carbohydrate degradation.</text>
</comment>
<evidence type="ECO:0000256" key="9">
    <source>
        <dbReference type="ARBA" id="ARBA00023235"/>
    </source>
</evidence>
<dbReference type="RefSeq" id="WP_240251861.1">
    <property type="nucleotide sequence ID" value="NZ_JAKTTI010000001.1"/>
</dbReference>
<dbReference type="InterPro" id="IPR011060">
    <property type="entry name" value="RibuloseP-bd_barrel"/>
</dbReference>
<feature type="binding site" evidence="10 13">
    <location>
        <position position="174"/>
    </location>
    <ligand>
        <name>a divalent metal cation</name>
        <dbReference type="ChEBI" id="CHEBI:60240"/>
    </ligand>
</feature>
<dbReference type="PIRSF" id="PIRSF001461">
    <property type="entry name" value="RPE"/>
    <property type="match status" value="1"/>
</dbReference>
<dbReference type="Proteomes" id="UP001431131">
    <property type="component" value="Unassembled WGS sequence"/>
</dbReference>
<comment type="caution">
    <text evidence="15">The sequence shown here is derived from an EMBL/GenBank/DDBJ whole genome shotgun (WGS) entry which is preliminary data.</text>
</comment>
<keyword evidence="13" id="KW-0464">Manganese</keyword>
<reference evidence="15" key="1">
    <citation type="submission" date="2022-02" db="EMBL/GenBank/DDBJ databases">
        <title>Fredinandcohnia quinoae sp. nov. isolated from Chenopodium quinoa seeds.</title>
        <authorList>
            <person name="Saati-Santamaria Z."/>
            <person name="Flores-Felix J.D."/>
            <person name="Igual J.M."/>
            <person name="Velazquez E."/>
            <person name="Garcia-Fraile P."/>
            <person name="Martinez-Molina E."/>
        </authorList>
    </citation>
    <scope>NUCLEOTIDE SEQUENCE</scope>
    <source>
        <strain evidence="15">SECRCQ15</strain>
    </source>
</reference>
<comment type="similarity">
    <text evidence="6 10 11">Belongs to the ribulose-phosphate 3-epimerase family.</text>
</comment>
<dbReference type="NCBIfam" id="TIGR01163">
    <property type="entry name" value="rpe"/>
    <property type="match status" value="1"/>
</dbReference>
<feature type="binding site" evidence="10 13">
    <location>
        <position position="34"/>
    </location>
    <ligand>
        <name>a divalent metal cation</name>
        <dbReference type="ChEBI" id="CHEBI:60240"/>
    </ligand>
</feature>
<keyword evidence="10 11" id="KW-0119">Carbohydrate metabolism</keyword>
<feature type="binding site" evidence="10 14">
    <location>
        <begin position="196"/>
        <end position="197"/>
    </location>
    <ligand>
        <name>substrate</name>
    </ligand>
</feature>
<name>A0AAW5E1R3_9BACI</name>
<evidence type="ECO:0000256" key="3">
    <source>
        <dbReference type="ARBA" id="ARBA00001941"/>
    </source>
</evidence>
<evidence type="ECO:0000256" key="14">
    <source>
        <dbReference type="PIRSR" id="PIRSR001461-3"/>
    </source>
</evidence>
<feature type="binding site" evidence="10 13">
    <location>
        <position position="32"/>
    </location>
    <ligand>
        <name>a divalent metal cation</name>
        <dbReference type="ChEBI" id="CHEBI:60240"/>
    </ligand>
</feature>
<evidence type="ECO:0000256" key="1">
    <source>
        <dbReference type="ARBA" id="ARBA00001782"/>
    </source>
</evidence>
<feature type="binding site" evidence="10 14">
    <location>
        <begin position="141"/>
        <end position="144"/>
    </location>
    <ligand>
        <name>substrate</name>
    </ligand>
</feature>
<dbReference type="Pfam" id="PF00834">
    <property type="entry name" value="Ribul_P_3_epim"/>
    <property type="match status" value="1"/>
</dbReference>
<evidence type="ECO:0000256" key="12">
    <source>
        <dbReference type="PIRSR" id="PIRSR001461-1"/>
    </source>
</evidence>
<feature type="binding site" evidence="10 14">
    <location>
        <position position="7"/>
    </location>
    <ligand>
        <name>substrate</name>
    </ligand>
</feature>
<evidence type="ECO:0000256" key="4">
    <source>
        <dbReference type="ARBA" id="ARBA00001947"/>
    </source>
</evidence>
<accession>A0AAW5E1R3</accession>
<sequence>MIKIAPSILSANFSKLAEEIIDVENGGADYIHIDVMDGHFVPNITIGPLIVEAVRPITSLPLDVHLMIENPDQYIPAFAKAGADYISVHVEACPHLHRTIQLIKSFGVKAGVVLNPATSLQSILHIIDDIDLVLLMTVNPGFGGQAFIKSVLPKIQEISGLVKERNLSIEIEVDGGVNEETAKLCISAGANVLVAGSAVYNQTDRKKAISLIRGCSK</sequence>
<comment type="cofactor">
    <cofactor evidence="2">
        <name>Mn(2+)</name>
        <dbReference type="ChEBI" id="CHEBI:29035"/>
    </cofactor>
</comment>
<dbReference type="GO" id="GO:0046872">
    <property type="term" value="F:metal ion binding"/>
    <property type="evidence" value="ECO:0007669"/>
    <property type="project" value="UniProtKB-UniRule"/>
</dbReference>
<keyword evidence="13" id="KW-0862">Zinc</keyword>
<feature type="binding site" evidence="14">
    <location>
        <position position="176"/>
    </location>
    <ligand>
        <name>substrate</name>
    </ligand>
</feature>
<comment type="function">
    <text evidence="10">Catalyzes the reversible epimerization of D-ribulose 5-phosphate to D-xylulose 5-phosphate.</text>
</comment>
<feature type="binding site" evidence="10">
    <location>
        <begin position="174"/>
        <end position="176"/>
    </location>
    <ligand>
        <name>substrate</name>
    </ligand>
</feature>
<dbReference type="GO" id="GO:0005737">
    <property type="term" value="C:cytoplasm"/>
    <property type="evidence" value="ECO:0007669"/>
    <property type="project" value="UniProtKB-ARBA"/>
</dbReference>
<dbReference type="CDD" id="cd00429">
    <property type="entry name" value="RPE"/>
    <property type="match status" value="1"/>
</dbReference>
<evidence type="ECO:0000256" key="2">
    <source>
        <dbReference type="ARBA" id="ARBA00001936"/>
    </source>
</evidence>
<protein>
    <recommendedName>
        <fullName evidence="7 10">Ribulose-phosphate 3-epimerase</fullName>
        <ecNumber evidence="7 10">5.1.3.1</ecNumber>
    </recommendedName>
</protein>
<dbReference type="SUPFAM" id="SSF51366">
    <property type="entry name" value="Ribulose-phoshate binding barrel"/>
    <property type="match status" value="1"/>
</dbReference>
<evidence type="ECO:0000256" key="7">
    <source>
        <dbReference type="ARBA" id="ARBA00013188"/>
    </source>
</evidence>
<feature type="active site" description="Proton acceptor" evidence="10 12">
    <location>
        <position position="34"/>
    </location>
</feature>
<organism evidence="15 16">
    <name type="scientific">Fredinandcohnia quinoae</name>
    <dbReference type="NCBI Taxonomy" id="2918902"/>
    <lineage>
        <taxon>Bacteria</taxon>
        <taxon>Bacillati</taxon>
        <taxon>Bacillota</taxon>
        <taxon>Bacilli</taxon>
        <taxon>Bacillales</taxon>
        <taxon>Bacillaceae</taxon>
        <taxon>Fredinandcohnia</taxon>
    </lineage>
</organism>
<keyword evidence="16" id="KW-1185">Reference proteome</keyword>
<gene>
    <name evidence="10 15" type="primary">rpe</name>
    <name evidence="15" type="ORF">MJG50_00695</name>
</gene>
<dbReference type="InterPro" id="IPR026019">
    <property type="entry name" value="Ribul_P_3_epim"/>
</dbReference>
<feature type="active site" description="Proton donor" evidence="10 12">
    <location>
        <position position="174"/>
    </location>
</feature>
<comment type="catalytic activity">
    <reaction evidence="1 10 11">
        <text>D-ribulose 5-phosphate = D-xylulose 5-phosphate</text>
        <dbReference type="Rhea" id="RHEA:13677"/>
        <dbReference type="ChEBI" id="CHEBI:57737"/>
        <dbReference type="ChEBI" id="CHEBI:58121"/>
        <dbReference type="EC" id="5.1.3.1"/>
    </reaction>
</comment>
<evidence type="ECO:0000256" key="8">
    <source>
        <dbReference type="ARBA" id="ARBA00022723"/>
    </source>
</evidence>
<dbReference type="InterPro" id="IPR000056">
    <property type="entry name" value="Ribul_P_3_epim-like"/>
</dbReference>
<dbReference type="EC" id="5.1.3.1" evidence="7 10"/>
<evidence type="ECO:0000256" key="10">
    <source>
        <dbReference type="HAMAP-Rule" id="MF_02227"/>
    </source>
</evidence>
<dbReference type="AlphaFoldDB" id="A0AAW5E1R3"/>
<keyword evidence="13" id="KW-0170">Cobalt</keyword>
<feature type="binding site" evidence="10 14">
    <location>
        <position position="65"/>
    </location>
    <ligand>
        <name>substrate</name>
    </ligand>
</feature>